<dbReference type="PANTHER" id="PTHR35011:SF2">
    <property type="entry name" value="2,3-DIKETO-L-GULONATE TRAP TRANSPORTER SMALL PERMEASE PROTEIN YIAM"/>
    <property type="match status" value="1"/>
</dbReference>
<keyword evidence="5 9" id="KW-0812">Transmembrane</keyword>
<reference evidence="12" key="1">
    <citation type="submission" date="2024-05" db="EMBL/GenBank/DDBJ databases">
        <authorList>
            <person name="Luo Y.-C."/>
            <person name="Nicholds J."/>
            <person name="Mortimer T."/>
            <person name="Maboni G."/>
        </authorList>
    </citation>
    <scope>NUCLEOTIDE SEQUENCE</scope>
    <source>
        <strain evidence="12">153920</strain>
    </source>
</reference>
<evidence type="ECO:0000256" key="5">
    <source>
        <dbReference type="ARBA" id="ARBA00022692"/>
    </source>
</evidence>
<dbReference type="RefSeq" id="WP_368643658.1">
    <property type="nucleotide sequence ID" value="NZ_CP158252.1"/>
</dbReference>
<dbReference type="InterPro" id="IPR055348">
    <property type="entry name" value="DctQ"/>
</dbReference>
<feature type="domain" description="Tripartite ATP-independent periplasmic transporters DctQ component" evidence="11">
    <location>
        <begin position="43"/>
        <end position="174"/>
    </location>
</feature>
<comment type="subunit">
    <text evidence="9">The complex comprises the extracytoplasmic solute receptor protein and the two transmembrane proteins.</text>
</comment>
<proteinExistence type="inferred from homology"/>
<sequence length="176" mass="19524">MPDAHAADPDDEDLPDTAPPTDPPVRVSLRFEDWLTVLTLAALACITLANVIVRYLTDESFAWTEEISIFLLIVLTLSASSSAFVRLLHIRIELLADGGSPARQRRFALIGGTVSLLFFAGLTILLGRMALDEYNWGDTSPAIGVPTWWYSMWLPVLSTVITLRLAGILRRAWERT</sequence>
<organism evidence="12">
    <name type="scientific">Castellaniella ginsengisoli</name>
    <dbReference type="NCBI Taxonomy" id="546114"/>
    <lineage>
        <taxon>Bacteria</taxon>
        <taxon>Pseudomonadati</taxon>
        <taxon>Pseudomonadota</taxon>
        <taxon>Betaproteobacteria</taxon>
        <taxon>Burkholderiales</taxon>
        <taxon>Alcaligenaceae</taxon>
        <taxon>Castellaniella</taxon>
    </lineage>
</organism>
<keyword evidence="3" id="KW-1003">Cell membrane</keyword>
<comment type="function">
    <text evidence="9">Part of the tripartite ATP-independent periplasmic (TRAP) transport system.</text>
</comment>
<feature type="transmembrane region" description="Helical" evidence="9">
    <location>
        <begin position="107"/>
        <end position="127"/>
    </location>
</feature>
<gene>
    <name evidence="12" type="ORF">ABRY99_02225</name>
</gene>
<dbReference type="GO" id="GO:0005886">
    <property type="term" value="C:plasma membrane"/>
    <property type="evidence" value="ECO:0007669"/>
    <property type="project" value="UniProtKB-SubCell"/>
</dbReference>
<feature type="transmembrane region" description="Helical" evidence="9">
    <location>
        <begin position="34"/>
        <end position="55"/>
    </location>
</feature>
<keyword evidence="4 9" id="KW-0997">Cell inner membrane</keyword>
<accession>A0AB39CKD0</accession>
<keyword evidence="2 9" id="KW-0813">Transport</keyword>
<dbReference type="EMBL" id="CP158252">
    <property type="protein sequence ID" value="XDJ42414.1"/>
    <property type="molecule type" value="Genomic_DNA"/>
</dbReference>
<evidence type="ECO:0000256" key="4">
    <source>
        <dbReference type="ARBA" id="ARBA00022519"/>
    </source>
</evidence>
<evidence type="ECO:0000256" key="6">
    <source>
        <dbReference type="ARBA" id="ARBA00022989"/>
    </source>
</evidence>
<name>A0AB39CKD0_9BURK</name>
<feature type="transmembrane region" description="Helical" evidence="9">
    <location>
        <begin position="67"/>
        <end position="87"/>
    </location>
</feature>
<evidence type="ECO:0000256" key="2">
    <source>
        <dbReference type="ARBA" id="ARBA00022448"/>
    </source>
</evidence>
<evidence type="ECO:0000256" key="10">
    <source>
        <dbReference type="SAM" id="MobiDB-lite"/>
    </source>
</evidence>
<comment type="similarity">
    <text evidence="8 9">Belongs to the TRAP transporter small permease family.</text>
</comment>
<evidence type="ECO:0000313" key="12">
    <source>
        <dbReference type="EMBL" id="XDJ42414.1"/>
    </source>
</evidence>
<dbReference type="AlphaFoldDB" id="A0AB39CKD0"/>
<evidence type="ECO:0000256" key="9">
    <source>
        <dbReference type="RuleBase" id="RU369079"/>
    </source>
</evidence>
<dbReference type="PANTHER" id="PTHR35011">
    <property type="entry name" value="2,3-DIKETO-L-GULONATE TRAP TRANSPORTER SMALL PERMEASE PROTEIN YIAM"/>
    <property type="match status" value="1"/>
</dbReference>
<evidence type="ECO:0000256" key="3">
    <source>
        <dbReference type="ARBA" id="ARBA00022475"/>
    </source>
</evidence>
<keyword evidence="6 9" id="KW-1133">Transmembrane helix</keyword>
<evidence type="ECO:0000256" key="8">
    <source>
        <dbReference type="ARBA" id="ARBA00038436"/>
    </source>
</evidence>
<evidence type="ECO:0000256" key="7">
    <source>
        <dbReference type="ARBA" id="ARBA00023136"/>
    </source>
</evidence>
<comment type="subcellular location">
    <subcellularLocation>
        <location evidence="1 9">Cell inner membrane</location>
        <topology evidence="1 9">Multi-pass membrane protein</topology>
    </subcellularLocation>
</comment>
<dbReference type="Pfam" id="PF04290">
    <property type="entry name" value="DctQ"/>
    <property type="match status" value="1"/>
</dbReference>
<dbReference type="GO" id="GO:0022857">
    <property type="term" value="F:transmembrane transporter activity"/>
    <property type="evidence" value="ECO:0007669"/>
    <property type="project" value="UniProtKB-UniRule"/>
</dbReference>
<dbReference type="GO" id="GO:0015740">
    <property type="term" value="P:C4-dicarboxylate transport"/>
    <property type="evidence" value="ECO:0007669"/>
    <property type="project" value="TreeGrafter"/>
</dbReference>
<dbReference type="InterPro" id="IPR007387">
    <property type="entry name" value="TRAP_DctQ"/>
</dbReference>
<protein>
    <recommendedName>
        <fullName evidence="9">TRAP transporter small permease protein</fullName>
    </recommendedName>
</protein>
<keyword evidence="7 9" id="KW-0472">Membrane</keyword>
<feature type="transmembrane region" description="Helical" evidence="9">
    <location>
        <begin position="147"/>
        <end position="166"/>
    </location>
</feature>
<feature type="region of interest" description="Disordered" evidence="10">
    <location>
        <begin position="1"/>
        <end position="22"/>
    </location>
</feature>
<evidence type="ECO:0000256" key="1">
    <source>
        <dbReference type="ARBA" id="ARBA00004429"/>
    </source>
</evidence>
<evidence type="ECO:0000259" key="11">
    <source>
        <dbReference type="Pfam" id="PF04290"/>
    </source>
</evidence>